<feature type="transmembrane region" description="Helical" evidence="2">
    <location>
        <begin position="200"/>
        <end position="218"/>
    </location>
</feature>
<evidence type="ECO:0000256" key="2">
    <source>
        <dbReference type="SAM" id="Phobius"/>
    </source>
</evidence>
<comment type="caution">
    <text evidence="4">The sequence shown here is derived from an EMBL/GenBank/DDBJ whole genome shotgun (WGS) entry which is preliminary data.</text>
</comment>
<dbReference type="RefSeq" id="WP_212011219.1">
    <property type="nucleotide sequence ID" value="NZ_JAAFYZ010000078.1"/>
</dbReference>
<feature type="compositionally biased region" description="Basic and acidic residues" evidence="1">
    <location>
        <begin position="19"/>
        <end position="31"/>
    </location>
</feature>
<evidence type="ECO:0000259" key="3">
    <source>
        <dbReference type="Pfam" id="PF20177"/>
    </source>
</evidence>
<feature type="transmembrane region" description="Helical" evidence="2">
    <location>
        <begin position="131"/>
        <end position="149"/>
    </location>
</feature>
<name>A0ABS5KUD0_9ACTN</name>
<evidence type="ECO:0000313" key="5">
    <source>
        <dbReference type="Proteomes" id="UP000730482"/>
    </source>
</evidence>
<keyword evidence="2" id="KW-0472">Membrane</keyword>
<organism evidence="4 5">
    <name type="scientific">Catenulispora pinistramenti</name>
    <dbReference type="NCBI Taxonomy" id="2705254"/>
    <lineage>
        <taxon>Bacteria</taxon>
        <taxon>Bacillati</taxon>
        <taxon>Actinomycetota</taxon>
        <taxon>Actinomycetes</taxon>
        <taxon>Catenulisporales</taxon>
        <taxon>Catenulisporaceae</taxon>
        <taxon>Catenulispora</taxon>
    </lineage>
</organism>
<reference evidence="4 5" key="1">
    <citation type="submission" date="2020-02" db="EMBL/GenBank/DDBJ databases">
        <title>Acidophilic actinobacteria isolated from forest soil.</title>
        <authorList>
            <person name="Golinska P."/>
        </authorList>
    </citation>
    <scope>NUCLEOTIDE SEQUENCE [LARGE SCALE GENOMIC DNA]</scope>
    <source>
        <strain evidence="4 5">NL8</strain>
    </source>
</reference>
<feature type="region of interest" description="Disordered" evidence="1">
    <location>
        <begin position="1"/>
        <end position="99"/>
    </location>
</feature>
<proteinExistence type="predicted"/>
<feature type="compositionally biased region" description="Low complexity" evidence="1">
    <location>
        <begin position="54"/>
        <end position="76"/>
    </location>
</feature>
<keyword evidence="5" id="KW-1185">Reference proteome</keyword>
<sequence>MNEGASRLAPRPAAGVPQTRRDRDALRRERMAAPLDFRSTGPTRAQARPRPGDRPGTAARTARPRVQPGSARSGAGVAAGTGAGGRTAQPARPRPKQQRQALTAWGVLLTVTGPTVAAAVLEAMVTGDVHWFFDLVFIAASFHAATLVRRRDLLAGVIVPPLAYCVGLLTAVQFGVMQAGHGLVGQATSLGALLAVKPRPLFLGTALAAALIAIRWVGMRYATKQRSRLND</sequence>
<evidence type="ECO:0000313" key="4">
    <source>
        <dbReference type="EMBL" id="MBS2549662.1"/>
    </source>
</evidence>
<dbReference type="EMBL" id="JAAFYZ010000078">
    <property type="protein sequence ID" value="MBS2549662.1"/>
    <property type="molecule type" value="Genomic_DNA"/>
</dbReference>
<keyword evidence="2" id="KW-0812">Transmembrane</keyword>
<dbReference type="Pfam" id="PF20177">
    <property type="entry name" value="DUF6542"/>
    <property type="match status" value="1"/>
</dbReference>
<feature type="transmembrane region" description="Helical" evidence="2">
    <location>
        <begin position="102"/>
        <end position="125"/>
    </location>
</feature>
<keyword evidence="2" id="KW-1133">Transmembrane helix</keyword>
<feature type="domain" description="DUF6542" evidence="3">
    <location>
        <begin position="102"/>
        <end position="220"/>
    </location>
</feature>
<protein>
    <recommendedName>
        <fullName evidence="3">DUF6542 domain-containing protein</fullName>
    </recommendedName>
</protein>
<feature type="transmembrane region" description="Helical" evidence="2">
    <location>
        <begin position="161"/>
        <end position="180"/>
    </location>
</feature>
<gene>
    <name evidence="4" type="ORF">KGQ19_22620</name>
</gene>
<dbReference type="InterPro" id="IPR046672">
    <property type="entry name" value="DUF6542"/>
</dbReference>
<evidence type="ECO:0000256" key="1">
    <source>
        <dbReference type="SAM" id="MobiDB-lite"/>
    </source>
</evidence>
<accession>A0ABS5KUD0</accession>
<dbReference type="Proteomes" id="UP000730482">
    <property type="component" value="Unassembled WGS sequence"/>
</dbReference>